<name>A0ABU4CRS9_RHOJO</name>
<organism evidence="3 4">
    <name type="scientific">Rhodococcus jostii</name>
    <dbReference type="NCBI Taxonomy" id="132919"/>
    <lineage>
        <taxon>Bacteria</taxon>
        <taxon>Bacillati</taxon>
        <taxon>Actinomycetota</taxon>
        <taxon>Actinomycetes</taxon>
        <taxon>Mycobacteriales</taxon>
        <taxon>Nocardiaceae</taxon>
        <taxon>Rhodococcus</taxon>
    </lineage>
</organism>
<evidence type="ECO:0000313" key="4">
    <source>
        <dbReference type="Proteomes" id="UP001185737"/>
    </source>
</evidence>
<dbReference type="GO" id="GO:0016874">
    <property type="term" value="F:ligase activity"/>
    <property type="evidence" value="ECO:0007669"/>
    <property type="project" value="UniProtKB-KW"/>
</dbReference>
<dbReference type="Pfam" id="PF13607">
    <property type="entry name" value="Succ_CoA_lig"/>
    <property type="match status" value="1"/>
</dbReference>
<evidence type="ECO:0000313" key="3">
    <source>
        <dbReference type="EMBL" id="MDV6286273.1"/>
    </source>
</evidence>
<feature type="domain" description="CoA-binding" evidence="2">
    <location>
        <begin position="276"/>
        <end position="371"/>
    </location>
</feature>
<dbReference type="Pfam" id="PF13380">
    <property type="entry name" value="CoA_binding_2"/>
    <property type="match status" value="1"/>
</dbReference>
<dbReference type="SUPFAM" id="SSF51735">
    <property type="entry name" value="NAD(P)-binding Rossmann-fold domains"/>
    <property type="match status" value="1"/>
</dbReference>
<evidence type="ECO:0000259" key="2">
    <source>
        <dbReference type="SMART" id="SM00881"/>
    </source>
</evidence>
<evidence type="ECO:0000256" key="1">
    <source>
        <dbReference type="SAM" id="MobiDB-lite"/>
    </source>
</evidence>
<dbReference type="SUPFAM" id="SSF52210">
    <property type="entry name" value="Succinyl-CoA synthetase domains"/>
    <property type="match status" value="2"/>
</dbReference>
<dbReference type="EMBL" id="JAWLKA010000035">
    <property type="protein sequence ID" value="MDV6286273.1"/>
    <property type="molecule type" value="Genomic_DNA"/>
</dbReference>
<dbReference type="Proteomes" id="UP001185737">
    <property type="component" value="Unassembled WGS sequence"/>
</dbReference>
<dbReference type="InterPro" id="IPR032875">
    <property type="entry name" value="Succ_CoA_lig_flav_dom"/>
</dbReference>
<dbReference type="PANTHER" id="PTHR42793">
    <property type="entry name" value="COA BINDING DOMAIN CONTAINING PROTEIN"/>
    <property type="match status" value="1"/>
</dbReference>
<accession>A0ABU4CRS9</accession>
<dbReference type="SMART" id="SM00881">
    <property type="entry name" value="CoA_binding"/>
    <property type="match status" value="1"/>
</dbReference>
<dbReference type="Gene3D" id="3.40.50.720">
    <property type="entry name" value="NAD(P)-binding Rossmann-like Domain"/>
    <property type="match status" value="1"/>
</dbReference>
<sequence length="744" mass="76491">MQIVSTKEGSSMPPNTSSALSSEPEAGEAPPADADDTVARRRVVPEHEVKDLLGEYGVDVPVSRTFTNAAQAADAVSGLSGPLVLKAWGPGLVHKSDVGAVVLGLTACDIPAAVADMAASLDRQGFTPTGYLVEQQHPGGIELIVGVVRDATFGHVVLLGLGGVATEMLDLSALRVAPLSRADAAELVDSFPGAPLLHGARGREPGNRDALIEFLLSIAGEGSLIERLGDTLVEFECNPIVVTASGVQALDARLIVDSTTGMPAATQTHPTDFTRLFAPRGIAIAGASGSRSTFGNRFLAAYRQAGWTDSLCALHPDASSVDGVPAYSSISDVPYPVDYLVVAVPAAAAPKVVADAAASGVGFVHVVTGGFAEMGSDGAALQAELGQAASGTSTRVLGPNCLGVFAPRGRQTFTLGAPSESGAVSVVSQSGGLSGDMITVGSRRGIRFSKLVSIGNAIDVTQGELVDWLVDDPETRIIGIYLEGTRDGAALLGALRRAAGKKPVVILRGGSSAQGSVAVSSHTGSMASNEKVWAAVSRATGAVQVRSLEDFLSCLTYLQHYIDHSPSTDADGVLVIGLGGGASVLATDTCDRAGLKLTPLRDGLRTRLRDLGYGAGTSVANPLEVPVGPASPTSILVDALTPVFALDGQHYQDVLVHFNAAAYYNYGTAGIRPLIDTLQSLVDAELPVRVAVVVRNTEVCPAVDVELLDIFASDSGLPMYRSFSEAASAIASAQDFDARRGNGA</sequence>
<comment type="caution">
    <text evidence="3">The sequence shown here is derived from an EMBL/GenBank/DDBJ whole genome shotgun (WGS) entry which is preliminary data.</text>
</comment>
<keyword evidence="3" id="KW-0436">Ligase</keyword>
<dbReference type="InterPro" id="IPR036291">
    <property type="entry name" value="NAD(P)-bd_dom_sf"/>
</dbReference>
<gene>
    <name evidence="3" type="ORF">R3Q59_37965</name>
</gene>
<dbReference type="RefSeq" id="WP_317571387.1">
    <property type="nucleotide sequence ID" value="NZ_JAWLKA010000035.1"/>
</dbReference>
<dbReference type="Pfam" id="PF13549">
    <property type="entry name" value="ATP-grasp_5"/>
    <property type="match status" value="1"/>
</dbReference>
<dbReference type="PANTHER" id="PTHR42793:SF1">
    <property type="entry name" value="PEPTIDYL-LYSINE N-ACETYLTRANSFERASE PATZ"/>
    <property type="match status" value="1"/>
</dbReference>
<dbReference type="InterPro" id="IPR013815">
    <property type="entry name" value="ATP_grasp_subdomain_1"/>
</dbReference>
<dbReference type="Gene3D" id="3.30.1490.20">
    <property type="entry name" value="ATP-grasp fold, A domain"/>
    <property type="match status" value="1"/>
</dbReference>
<reference evidence="3 4" key="1">
    <citation type="submission" date="2023-10" db="EMBL/GenBank/DDBJ databases">
        <title>Development of a sustainable strategy for remediation of hydrocarbon-contaminated territories based on the waste exchange concept.</title>
        <authorList>
            <person name="Krivoruchko A."/>
        </authorList>
    </citation>
    <scope>NUCLEOTIDE SEQUENCE [LARGE SCALE GENOMIC DNA]</scope>
    <source>
        <strain evidence="3 4">IEGM 60</strain>
    </source>
</reference>
<proteinExistence type="predicted"/>
<dbReference type="InterPro" id="IPR003781">
    <property type="entry name" value="CoA-bd"/>
</dbReference>
<protein>
    <submittedName>
        <fullName evidence="3">Acetate--CoA ligase family protein</fullName>
    </submittedName>
</protein>
<feature type="region of interest" description="Disordered" evidence="1">
    <location>
        <begin position="1"/>
        <end position="39"/>
    </location>
</feature>
<feature type="compositionally biased region" description="Low complexity" evidence="1">
    <location>
        <begin position="17"/>
        <end position="32"/>
    </location>
</feature>
<dbReference type="SUPFAM" id="SSF56059">
    <property type="entry name" value="Glutathione synthetase ATP-binding domain-like"/>
    <property type="match status" value="1"/>
</dbReference>
<dbReference type="Gene3D" id="3.30.470.20">
    <property type="entry name" value="ATP-grasp fold, B domain"/>
    <property type="match status" value="1"/>
</dbReference>
<dbReference type="InterPro" id="IPR016102">
    <property type="entry name" value="Succinyl-CoA_synth-like"/>
</dbReference>
<dbReference type="Gene3D" id="3.40.50.261">
    <property type="entry name" value="Succinyl-CoA synthetase domains"/>
    <property type="match status" value="2"/>
</dbReference>
<keyword evidence="4" id="KW-1185">Reference proteome</keyword>
<feature type="compositionally biased region" description="Polar residues" evidence="1">
    <location>
        <begin position="1"/>
        <end position="16"/>
    </location>
</feature>